<name>A0ABW2MPW8_9FLAO</name>
<dbReference type="PANTHER" id="PTHR33992:SF1">
    <property type="entry name" value="RIBONUCLEASE P PROTEIN COMPONENT"/>
    <property type="match status" value="1"/>
</dbReference>
<evidence type="ECO:0000256" key="7">
    <source>
        <dbReference type="HAMAP-Rule" id="MF_00227"/>
    </source>
</evidence>
<keyword evidence="3 7" id="KW-0540">Nuclease</keyword>
<comment type="caution">
    <text evidence="9">The sequence shown here is derived from an EMBL/GenBank/DDBJ whole genome shotgun (WGS) entry which is preliminary data.</text>
</comment>
<dbReference type="Pfam" id="PF00825">
    <property type="entry name" value="Ribonuclease_P"/>
    <property type="match status" value="1"/>
</dbReference>
<keyword evidence="2 7" id="KW-0819">tRNA processing</keyword>
<evidence type="ECO:0000256" key="2">
    <source>
        <dbReference type="ARBA" id="ARBA00022694"/>
    </source>
</evidence>
<comment type="subunit">
    <text evidence="7">Consists of a catalytic RNA component (M1 or rnpB) and a protein subunit.</text>
</comment>
<evidence type="ECO:0000313" key="10">
    <source>
        <dbReference type="Proteomes" id="UP001596415"/>
    </source>
</evidence>
<keyword evidence="5 7" id="KW-0378">Hydrolase</keyword>
<keyword evidence="6 7" id="KW-0694">RNA-binding</keyword>
<dbReference type="NCBIfam" id="TIGR00188">
    <property type="entry name" value="rnpA"/>
    <property type="match status" value="1"/>
</dbReference>
<evidence type="ECO:0000256" key="5">
    <source>
        <dbReference type="ARBA" id="ARBA00022801"/>
    </source>
</evidence>
<dbReference type="InterPro" id="IPR020568">
    <property type="entry name" value="Ribosomal_Su5_D2-typ_SF"/>
</dbReference>
<evidence type="ECO:0000313" key="9">
    <source>
        <dbReference type="EMBL" id="MFC7356187.1"/>
    </source>
</evidence>
<evidence type="ECO:0000256" key="4">
    <source>
        <dbReference type="ARBA" id="ARBA00022759"/>
    </source>
</evidence>
<evidence type="ECO:0000256" key="6">
    <source>
        <dbReference type="ARBA" id="ARBA00022884"/>
    </source>
</evidence>
<evidence type="ECO:0000256" key="1">
    <source>
        <dbReference type="ARBA" id="ARBA00002663"/>
    </source>
</evidence>
<protein>
    <recommendedName>
        <fullName evidence="7 8">Ribonuclease P protein component</fullName>
        <shortName evidence="7">RNase P protein</shortName>
        <shortName evidence="7">RNaseP protein</shortName>
        <ecNumber evidence="7 8">3.1.26.5</ecNumber>
    </recommendedName>
    <alternativeName>
        <fullName evidence="7">Protein C5</fullName>
    </alternativeName>
</protein>
<dbReference type="InterPro" id="IPR000100">
    <property type="entry name" value="RNase_P"/>
</dbReference>
<evidence type="ECO:0000256" key="3">
    <source>
        <dbReference type="ARBA" id="ARBA00022722"/>
    </source>
</evidence>
<keyword evidence="10" id="KW-1185">Reference proteome</keyword>
<dbReference type="InterPro" id="IPR014721">
    <property type="entry name" value="Ribsml_uS5_D2-typ_fold_subgr"/>
</dbReference>
<reference evidence="10" key="1">
    <citation type="journal article" date="2019" name="Int. J. Syst. Evol. Microbiol.">
        <title>The Global Catalogue of Microorganisms (GCM) 10K type strain sequencing project: providing services to taxonomists for standard genome sequencing and annotation.</title>
        <authorList>
            <consortium name="The Broad Institute Genomics Platform"/>
            <consortium name="The Broad Institute Genome Sequencing Center for Infectious Disease"/>
            <person name="Wu L."/>
            <person name="Ma J."/>
        </authorList>
    </citation>
    <scope>NUCLEOTIDE SEQUENCE [LARGE SCALE GENOMIC DNA]</scope>
    <source>
        <strain evidence="10">CGMCC 1.16306</strain>
    </source>
</reference>
<organism evidence="9 10">
    <name type="scientific">Jejudonia soesokkakensis</name>
    <dbReference type="NCBI Taxonomy" id="1323432"/>
    <lineage>
        <taxon>Bacteria</taxon>
        <taxon>Pseudomonadati</taxon>
        <taxon>Bacteroidota</taxon>
        <taxon>Flavobacteriia</taxon>
        <taxon>Flavobacteriales</taxon>
        <taxon>Flavobacteriaceae</taxon>
        <taxon>Jejudonia</taxon>
    </lineage>
</organism>
<dbReference type="EMBL" id="JBHTBN010000001">
    <property type="protein sequence ID" value="MFC7356187.1"/>
    <property type="molecule type" value="Genomic_DNA"/>
</dbReference>
<dbReference type="SUPFAM" id="SSF54211">
    <property type="entry name" value="Ribosomal protein S5 domain 2-like"/>
    <property type="match status" value="1"/>
</dbReference>
<dbReference type="PROSITE" id="PS00648">
    <property type="entry name" value="RIBONUCLEASE_P"/>
    <property type="match status" value="1"/>
</dbReference>
<gene>
    <name evidence="7 9" type="primary">rnpA</name>
    <name evidence="9" type="ORF">ACFQO1_00685</name>
</gene>
<comment type="catalytic activity">
    <reaction evidence="7">
        <text>Endonucleolytic cleavage of RNA, removing 5'-extranucleotides from tRNA precursor.</text>
        <dbReference type="EC" id="3.1.26.5"/>
    </reaction>
</comment>
<sequence>MSHKFPKAEKLKSRKTIELLFAEGKSITKFPIKLIYLPSEASKTQAAFAVPKRNFKLAVHRNRIKRQLREAYRLQKQYLLHNNGPTFALLFLYLSKENVPYPTMESSVKKILKKLNDENS</sequence>
<dbReference type="Gene3D" id="3.30.230.10">
    <property type="match status" value="1"/>
</dbReference>
<accession>A0ABW2MPW8</accession>
<dbReference type="HAMAP" id="MF_00227">
    <property type="entry name" value="RNase_P"/>
    <property type="match status" value="1"/>
</dbReference>
<evidence type="ECO:0000256" key="8">
    <source>
        <dbReference type="NCBIfam" id="TIGR00188"/>
    </source>
</evidence>
<dbReference type="Proteomes" id="UP001596415">
    <property type="component" value="Unassembled WGS sequence"/>
</dbReference>
<dbReference type="GO" id="GO:0004526">
    <property type="term" value="F:ribonuclease P activity"/>
    <property type="evidence" value="ECO:0007669"/>
    <property type="project" value="UniProtKB-EC"/>
</dbReference>
<dbReference type="InterPro" id="IPR020539">
    <property type="entry name" value="RNase_P_CS"/>
</dbReference>
<proteinExistence type="inferred from homology"/>
<keyword evidence="4 7" id="KW-0255">Endonuclease</keyword>
<dbReference type="PANTHER" id="PTHR33992">
    <property type="entry name" value="RIBONUCLEASE P PROTEIN COMPONENT"/>
    <property type="match status" value="1"/>
</dbReference>
<comment type="similarity">
    <text evidence="7">Belongs to the RnpA family.</text>
</comment>
<comment type="function">
    <text evidence="1 7">RNaseP catalyzes the removal of the 5'-leader sequence from pre-tRNA to produce the mature 5'-terminus. It can also cleave other RNA substrates such as 4.5S RNA. The protein component plays an auxiliary but essential role in vivo by binding to the 5'-leader sequence and broadening the substrate specificity of the ribozyme.</text>
</comment>
<dbReference type="RefSeq" id="WP_380215688.1">
    <property type="nucleotide sequence ID" value="NZ_JBHTBN010000001.1"/>
</dbReference>
<dbReference type="EC" id="3.1.26.5" evidence="7 8"/>